<name>A0ACB5SYL1_AMBMO</name>
<comment type="caution">
    <text evidence="1">The sequence shown here is derived from an EMBL/GenBank/DDBJ whole genome shotgun (WGS) entry which is preliminary data.</text>
</comment>
<evidence type="ECO:0000313" key="2">
    <source>
        <dbReference type="Proteomes" id="UP001165064"/>
    </source>
</evidence>
<reference evidence="1" key="1">
    <citation type="submission" date="2023-04" db="EMBL/GenBank/DDBJ databases">
        <title>Ambrosiozyma monospora NBRC 10751.</title>
        <authorList>
            <person name="Ichikawa N."/>
            <person name="Sato H."/>
            <person name="Tonouchi N."/>
        </authorList>
    </citation>
    <scope>NUCLEOTIDE SEQUENCE</scope>
    <source>
        <strain evidence="1">NBRC 10751</strain>
    </source>
</reference>
<accession>A0ACB5SYL1</accession>
<proteinExistence type="predicted"/>
<sequence>MNIHNIEIKFLLSLQQLFRLPLINQVSNSLPKFPNRIAVALSGGVDSTCLFHLLLNYKKSYQPDLQISAITIDHNLRPESKYEAESLHQYISGELHKEWGDTVRHETIKIRSTINENQMERHARDLRHQLIAQTCQKLGVDRIFMGHHLDDQLETFLLRLSKNSTIFGLAGMQPVSKFPVNLPNLDLKIIRPMLEFRKQDIYDYCKSNGLFWFEDISNNDISLTPRNLYRHYLRVHIDKNNISGLNKDEITKTFLRTVEYTTHVQDRVKQLRSTLFTIGLASYDNQSLSLKLNLPGHIFHEYTPLEIDRFIYETVYKVSPSSNYHDTFTRFNSTAEISTRSSIDKNQGESFTSKLTRYPLGKSKFTLVLCNFLLEKYVNKQTGSVDCYLEVFKGKEFTRRPTPDLQFGTLSQPLVFCDWLFYDERLHVRVACTTGSEQYLNKKLYISSFRASDGIALKKNKMLKRFALKYNIPVIRDEYKKIVCFPTLENVPADYRPKLIVECKTKSCFF</sequence>
<evidence type="ECO:0000313" key="1">
    <source>
        <dbReference type="EMBL" id="GME76502.1"/>
    </source>
</evidence>
<protein>
    <submittedName>
        <fullName evidence="1">Unnamed protein product</fullName>
    </submittedName>
</protein>
<dbReference type="EMBL" id="BSXS01001549">
    <property type="protein sequence ID" value="GME76502.1"/>
    <property type="molecule type" value="Genomic_DNA"/>
</dbReference>
<keyword evidence="2" id="KW-1185">Reference proteome</keyword>
<gene>
    <name evidence="1" type="ORF">Amon02_000263700</name>
</gene>
<dbReference type="Proteomes" id="UP001165064">
    <property type="component" value="Unassembled WGS sequence"/>
</dbReference>
<organism evidence="1 2">
    <name type="scientific">Ambrosiozyma monospora</name>
    <name type="common">Yeast</name>
    <name type="synonym">Endomycopsis monosporus</name>
    <dbReference type="NCBI Taxonomy" id="43982"/>
    <lineage>
        <taxon>Eukaryota</taxon>
        <taxon>Fungi</taxon>
        <taxon>Dikarya</taxon>
        <taxon>Ascomycota</taxon>
        <taxon>Saccharomycotina</taxon>
        <taxon>Pichiomycetes</taxon>
        <taxon>Pichiales</taxon>
        <taxon>Pichiaceae</taxon>
        <taxon>Ambrosiozyma</taxon>
    </lineage>
</organism>